<dbReference type="AlphaFoldDB" id="A0A543BAJ8"/>
<dbReference type="InterPro" id="IPR005135">
    <property type="entry name" value="Endo/exonuclease/phosphatase"/>
</dbReference>
<dbReference type="SUPFAM" id="SSF56219">
    <property type="entry name" value="DNase I-like"/>
    <property type="match status" value="1"/>
</dbReference>
<keyword evidence="3" id="KW-0269">Exonuclease</keyword>
<organism evidence="3 4">
    <name type="scientific">Microbacterium saperdae</name>
    <dbReference type="NCBI Taxonomy" id="69368"/>
    <lineage>
        <taxon>Bacteria</taxon>
        <taxon>Bacillati</taxon>
        <taxon>Actinomycetota</taxon>
        <taxon>Actinomycetes</taxon>
        <taxon>Micrococcales</taxon>
        <taxon>Microbacteriaceae</taxon>
        <taxon>Microbacterium</taxon>
    </lineage>
</organism>
<protein>
    <submittedName>
        <fullName evidence="3">Endonuclease/exonuclease/phosphatase (EEP) superfamily protein YafD</fullName>
    </submittedName>
</protein>
<comment type="caution">
    <text evidence="3">The sequence shown here is derived from an EMBL/GenBank/DDBJ whole genome shotgun (WGS) entry which is preliminary data.</text>
</comment>
<proteinExistence type="predicted"/>
<feature type="transmembrane region" description="Helical" evidence="1">
    <location>
        <begin position="67"/>
        <end position="88"/>
    </location>
</feature>
<keyword evidence="1" id="KW-0812">Transmembrane</keyword>
<evidence type="ECO:0000256" key="1">
    <source>
        <dbReference type="SAM" id="Phobius"/>
    </source>
</evidence>
<feature type="transmembrane region" description="Helical" evidence="1">
    <location>
        <begin position="33"/>
        <end position="60"/>
    </location>
</feature>
<sequence length="320" mass="34300">MKIATAGVVVAGVIVLAALTLPILGRGTASPLVFALVAFRSLTLLVAAIAVALIAISLLVMSGRRAAAIVAVLTALLVLPFLITLGGGTASDVPAAHSEDELRILSWNTDQRDVDDDLMVLVEQTRPDIIVLPEYFTSTAEGRFATFAEANEMSVYGWDGSSATILIADRLGKYTMHNGDTPPWAGIYLVPERHDAPFLTVAHLQRPMLTEGADLWRQHVAWVRDRCDRGDAIAVGDFNATLANLGSDRLGSCSEVAATLGQPESGTWPALLPAQLGAQIDHVFAGDDWLPTWFGVLDAPGTRWSESSDHRPIFVILDRN</sequence>
<name>A0A543BAJ8_9MICO</name>
<keyword evidence="4" id="KW-1185">Reference proteome</keyword>
<feature type="domain" description="Endonuclease/exonuclease/phosphatase" evidence="2">
    <location>
        <begin position="105"/>
        <end position="310"/>
    </location>
</feature>
<dbReference type="GO" id="GO:0004527">
    <property type="term" value="F:exonuclease activity"/>
    <property type="evidence" value="ECO:0007669"/>
    <property type="project" value="UniProtKB-KW"/>
</dbReference>
<dbReference type="InterPro" id="IPR036691">
    <property type="entry name" value="Endo/exonu/phosph_ase_sf"/>
</dbReference>
<keyword evidence="1" id="KW-0472">Membrane</keyword>
<keyword evidence="1" id="KW-1133">Transmembrane helix</keyword>
<dbReference type="GO" id="GO:0004519">
    <property type="term" value="F:endonuclease activity"/>
    <property type="evidence" value="ECO:0007669"/>
    <property type="project" value="UniProtKB-KW"/>
</dbReference>
<dbReference type="Pfam" id="PF03372">
    <property type="entry name" value="Exo_endo_phos"/>
    <property type="match status" value="1"/>
</dbReference>
<dbReference type="OrthoDB" id="2340043at2"/>
<gene>
    <name evidence="3" type="ORF">FB560_3327</name>
</gene>
<dbReference type="RefSeq" id="WP_141873594.1">
    <property type="nucleotide sequence ID" value="NZ_VFOX01000002.1"/>
</dbReference>
<evidence type="ECO:0000313" key="4">
    <source>
        <dbReference type="Proteomes" id="UP000317209"/>
    </source>
</evidence>
<evidence type="ECO:0000313" key="3">
    <source>
        <dbReference type="EMBL" id="TQL81848.1"/>
    </source>
</evidence>
<reference evidence="3 4" key="1">
    <citation type="submission" date="2019-06" db="EMBL/GenBank/DDBJ databases">
        <title>Sequencing the genomes of 1000 actinobacteria strains.</title>
        <authorList>
            <person name="Klenk H.-P."/>
        </authorList>
    </citation>
    <scope>NUCLEOTIDE SEQUENCE [LARGE SCALE GENOMIC DNA]</scope>
    <source>
        <strain evidence="3 4">DSM 20169</strain>
    </source>
</reference>
<keyword evidence="3" id="KW-0378">Hydrolase</keyword>
<dbReference type="EMBL" id="VFOX01000002">
    <property type="protein sequence ID" value="TQL81848.1"/>
    <property type="molecule type" value="Genomic_DNA"/>
</dbReference>
<keyword evidence="3" id="KW-0255">Endonuclease</keyword>
<accession>A0A543BAJ8</accession>
<keyword evidence="3" id="KW-0540">Nuclease</keyword>
<evidence type="ECO:0000259" key="2">
    <source>
        <dbReference type="Pfam" id="PF03372"/>
    </source>
</evidence>
<dbReference type="Gene3D" id="3.60.10.10">
    <property type="entry name" value="Endonuclease/exonuclease/phosphatase"/>
    <property type="match status" value="1"/>
</dbReference>
<dbReference type="Proteomes" id="UP000317209">
    <property type="component" value="Unassembled WGS sequence"/>
</dbReference>